<evidence type="ECO:0000313" key="2">
    <source>
        <dbReference type="EMBL" id="CAD6269162.1"/>
    </source>
</evidence>
<proteinExistence type="predicted"/>
<comment type="caution">
    <text evidence="2">The sequence shown here is derived from an EMBL/GenBank/DDBJ whole genome shotgun (WGS) entry which is preliminary data.</text>
</comment>
<sequence length="215" mass="23127">MEPMDRGRSRNRSLSRPVHSRGHHHSILVSPDPLADLCRTLVQTGGIHSREEDPMIQESLSWTDGAALPHFSPEGSKETPCSSANQLVPTMETAGQNPQALAGRSSDDGEVGDASRMEVGTAAVHASATPNIDSGREGYPTVDHDLYDDPNADRVDDIHDFCSAIFKSVPEPLLLRPTSPSKRVCSKRTGRKRKNMVATPLEHAPRGAPIIGVGG</sequence>
<feature type="compositionally biased region" description="Basic residues" evidence="1">
    <location>
        <begin position="9"/>
        <end position="26"/>
    </location>
</feature>
<reference evidence="2" key="1">
    <citation type="submission" date="2020-10" db="EMBL/GenBank/DDBJ databases">
        <authorList>
            <person name="Han B."/>
            <person name="Lu T."/>
            <person name="Zhao Q."/>
            <person name="Huang X."/>
            <person name="Zhao Y."/>
        </authorList>
    </citation>
    <scope>NUCLEOTIDE SEQUENCE</scope>
</reference>
<feature type="region of interest" description="Disordered" evidence="1">
    <location>
        <begin position="95"/>
        <end position="115"/>
    </location>
</feature>
<dbReference type="AlphaFoldDB" id="A0A811RGL2"/>
<dbReference type="Proteomes" id="UP000604825">
    <property type="component" value="Unassembled WGS sequence"/>
</dbReference>
<evidence type="ECO:0000256" key="1">
    <source>
        <dbReference type="SAM" id="MobiDB-lite"/>
    </source>
</evidence>
<name>A0A811RGL2_9POAL</name>
<organism evidence="2 3">
    <name type="scientific">Miscanthus lutarioriparius</name>
    <dbReference type="NCBI Taxonomy" id="422564"/>
    <lineage>
        <taxon>Eukaryota</taxon>
        <taxon>Viridiplantae</taxon>
        <taxon>Streptophyta</taxon>
        <taxon>Embryophyta</taxon>
        <taxon>Tracheophyta</taxon>
        <taxon>Spermatophyta</taxon>
        <taxon>Magnoliopsida</taxon>
        <taxon>Liliopsida</taxon>
        <taxon>Poales</taxon>
        <taxon>Poaceae</taxon>
        <taxon>PACMAD clade</taxon>
        <taxon>Panicoideae</taxon>
        <taxon>Andropogonodae</taxon>
        <taxon>Andropogoneae</taxon>
        <taxon>Saccharinae</taxon>
        <taxon>Miscanthus</taxon>
    </lineage>
</organism>
<gene>
    <name evidence="2" type="ORF">NCGR_LOCUS52467</name>
</gene>
<evidence type="ECO:0000313" key="3">
    <source>
        <dbReference type="Proteomes" id="UP000604825"/>
    </source>
</evidence>
<accession>A0A811RGL2</accession>
<protein>
    <submittedName>
        <fullName evidence="2">Uncharacterized protein</fullName>
    </submittedName>
</protein>
<dbReference type="EMBL" id="CAJGYO010000014">
    <property type="protein sequence ID" value="CAD6269162.1"/>
    <property type="molecule type" value="Genomic_DNA"/>
</dbReference>
<keyword evidence="3" id="KW-1185">Reference proteome</keyword>
<feature type="region of interest" description="Disordered" evidence="1">
    <location>
        <begin position="1"/>
        <end position="29"/>
    </location>
</feature>